<evidence type="ECO:0000256" key="2">
    <source>
        <dbReference type="SAM" id="SignalP"/>
    </source>
</evidence>
<comment type="caution">
    <text evidence="4">The sequence shown here is derived from an EMBL/GenBank/DDBJ whole genome shotgun (WGS) entry which is preliminary data.</text>
</comment>
<protein>
    <submittedName>
        <fullName evidence="4">Uncharacterized protein (DUF305 family)</fullName>
    </submittedName>
</protein>
<dbReference type="InterPro" id="IPR012347">
    <property type="entry name" value="Ferritin-like"/>
</dbReference>
<dbReference type="Pfam" id="PF03713">
    <property type="entry name" value="DUF305"/>
    <property type="match status" value="1"/>
</dbReference>
<sequence length="254" mass="25854">MKTTHAAAATVVSAAAVVVLSACGTGCPADCPAAEGISPAPAYAAASYEAAAEPHNQADVTFATAMVPHHQQAVQMAPLATDRSADGRVRSLAAAIQRAQEPEIQEMNAMLAAWCTTSPGRPAPQAPAGAPAPAPPAGTAGIPGMDHMSGRMDQMSDGTSHASDGMDHASDGMDHASDGMPGMMSAGQMRDLEQSSGPAFDRAFLTMMIAHHEGGVAMARTELASGANPQARALAQSIVDSQQREIAQMRGMLA</sequence>
<feature type="domain" description="DUF305" evidence="3">
    <location>
        <begin position="59"/>
        <end position="253"/>
    </location>
</feature>
<gene>
    <name evidence="4" type="ORF">EV378_6309</name>
</gene>
<keyword evidence="2" id="KW-0732">Signal</keyword>
<evidence type="ECO:0000313" key="4">
    <source>
        <dbReference type="EMBL" id="TCK22308.1"/>
    </source>
</evidence>
<dbReference type="PANTHER" id="PTHR36933">
    <property type="entry name" value="SLL0788 PROTEIN"/>
    <property type="match status" value="1"/>
</dbReference>
<feature type="chain" id="PRO_5039180586" evidence="2">
    <location>
        <begin position="25"/>
        <end position="254"/>
    </location>
</feature>
<evidence type="ECO:0000259" key="3">
    <source>
        <dbReference type="Pfam" id="PF03713"/>
    </source>
</evidence>
<organism evidence="4 5">
    <name type="scientific">Pseudonocardia endophytica</name>
    <dbReference type="NCBI Taxonomy" id="401976"/>
    <lineage>
        <taxon>Bacteria</taxon>
        <taxon>Bacillati</taxon>
        <taxon>Actinomycetota</taxon>
        <taxon>Actinomycetes</taxon>
        <taxon>Pseudonocardiales</taxon>
        <taxon>Pseudonocardiaceae</taxon>
        <taxon>Pseudonocardia</taxon>
    </lineage>
</organism>
<reference evidence="4 5" key="1">
    <citation type="submission" date="2019-03" db="EMBL/GenBank/DDBJ databases">
        <title>Sequencing the genomes of 1000 actinobacteria strains.</title>
        <authorList>
            <person name="Klenk H.-P."/>
        </authorList>
    </citation>
    <scope>NUCLEOTIDE SEQUENCE [LARGE SCALE GENOMIC DNA]</scope>
    <source>
        <strain evidence="4 5">DSM 44969</strain>
    </source>
</reference>
<proteinExistence type="predicted"/>
<dbReference type="AlphaFoldDB" id="A0A4R1HKA7"/>
<dbReference type="EMBL" id="SMFZ01000002">
    <property type="protein sequence ID" value="TCK22308.1"/>
    <property type="molecule type" value="Genomic_DNA"/>
</dbReference>
<keyword evidence="5" id="KW-1185">Reference proteome</keyword>
<dbReference type="Gene3D" id="1.20.1260.10">
    <property type="match status" value="1"/>
</dbReference>
<accession>A0A4R1HKA7</accession>
<dbReference type="OrthoDB" id="26872at2"/>
<feature type="compositionally biased region" description="Basic and acidic residues" evidence="1">
    <location>
        <begin position="164"/>
        <end position="177"/>
    </location>
</feature>
<dbReference type="RefSeq" id="WP_132431077.1">
    <property type="nucleotide sequence ID" value="NZ_SMFZ01000002.1"/>
</dbReference>
<dbReference type="InterPro" id="IPR005183">
    <property type="entry name" value="DUF305_CopM-like"/>
</dbReference>
<feature type="compositionally biased region" description="Pro residues" evidence="1">
    <location>
        <begin position="121"/>
        <end position="136"/>
    </location>
</feature>
<feature type="region of interest" description="Disordered" evidence="1">
    <location>
        <begin position="118"/>
        <end position="194"/>
    </location>
</feature>
<dbReference type="PANTHER" id="PTHR36933:SF1">
    <property type="entry name" value="SLL0788 PROTEIN"/>
    <property type="match status" value="1"/>
</dbReference>
<dbReference type="PROSITE" id="PS51257">
    <property type="entry name" value="PROKAR_LIPOPROTEIN"/>
    <property type="match status" value="1"/>
</dbReference>
<evidence type="ECO:0000256" key="1">
    <source>
        <dbReference type="SAM" id="MobiDB-lite"/>
    </source>
</evidence>
<evidence type="ECO:0000313" key="5">
    <source>
        <dbReference type="Proteomes" id="UP000295560"/>
    </source>
</evidence>
<feature type="signal peptide" evidence="2">
    <location>
        <begin position="1"/>
        <end position="24"/>
    </location>
</feature>
<name>A0A4R1HKA7_PSEEN</name>
<dbReference type="Proteomes" id="UP000295560">
    <property type="component" value="Unassembled WGS sequence"/>
</dbReference>